<dbReference type="InterPro" id="IPR006143">
    <property type="entry name" value="RND_pump_MFP"/>
</dbReference>
<dbReference type="Gene3D" id="2.40.50.100">
    <property type="match status" value="1"/>
</dbReference>
<dbReference type="Gene3D" id="2.40.30.170">
    <property type="match status" value="1"/>
</dbReference>
<dbReference type="NCBIfam" id="TIGR01730">
    <property type="entry name" value="RND_mfp"/>
    <property type="match status" value="1"/>
</dbReference>
<evidence type="ECO:0000256" key="1">
    <source>
        <dbReference type="ARBA" id="ARBA00009477"/>
    </source>
</evidence>
<organism evidence="3 4">
    <name type="scientific">Saliniradius amylolyticus</name>
    <dbReference type="NCBI Taxonomy" id="2183582"/>
    <lineage>
        <taxon>Bacteria</taxon>
        <taxon>Pseudomonadati</taxon>
        <taxon>Pseudomonadota</taxon>
        <taxon>Gammaproteobacteria</taxon>
        <taxon>Alteromonadales</taxon>
        <taxon>Alteromonadaceae</taxon>
        <taxon>Saliniradius</taxon>
    </lineage>
</organism>
<feature type="domain" description="Multidrug resistance protein MdtA-like C-terminal permuted SH3" evidence="2">
    <location>
        <begin position="279"/>
        <end position="342"/>
    </location>
</feature>
<proteinExistence type="inferred from homology"/>
<dbReference type="Gene3D" id="1.10.287.470">
    <property type="entry name" value="Helix hairpin bin"/>
    <property type="match status" value="1"/>
</dbReference>
<dbReference type="GO" id="GO:1990281">
    <property type="term" value="C:efflux pump complex"/>
    <property type="evidence" value="ECO:0007669"/>
    <property type="project" value="TreeGrafter"/>
</dbReference>
<dbReference type="KEGG" id="salh:HMF8227_00176"/>
<keyword evidence="4" id="KW-1185">Reference proteome</keyword>
<gene>
    <name evidence="3" type="ORF">HMF8227_00176</name>
</gene>
<dbReference type="OrthoDB" id="2110899at2"/>
<dbReference type="AlphaFoldDB" id="A0A2S2DZ62"/>
<dbReference type="GO" id="GO:0015562">
    <property type="term" value="F:efflux transmembrane transporter activity"/>
    <property type="evidence" value="ECO:0007669"/>
    <property type="project" value="TreeGrafter"/>
</dbReference>
<evidence type="ECO:0000313" key="3">
    <source>
        <dbReference type="EMBL" id="AWL10684.1"/>
    </source>
</evidence>
<evidence type="ECO:0000259" key="2">
    <source>
        <dbReference type="Pfam" id="PF25967"/>
    </source>
</evidence>
<evidence type="ECO:0000313" key="4">
    <source>
        <dbReference type="Proteomes" id="UP000245728"/>
    </source>
</evidence>
<comment type="similarity">
    <text evidence="1">Belongs to the membrane fusion protein (MFP) (TC 8.A.1) family.</text>
</comment>
<dbReference type="PANTHER" id="PTHR30469">
    <property type="entry name" value="MULTIDRUG RESISTANCE PROTEIN MDTA"/>
    <property type="match status" value="1"/>
</dbReference>
<reference evidence="3 4" key="1">
    <citation type="submission" date="2018-05" db="EMBL/GenBank/DDBJ databases">
        <title>Salinimonas sp. HMF8227 Genome sequencing and assembly.</title>
        <authorList>
            <person name="Kang H."/>
            <person name="Kang J."/>
            <person name="Cha I."/>
            <person name="Kim H."/>
            <person name="Joh K."/>
        </authorList>
    </citation>
    <scope>NUCLEOTIDE SEQUENCE [LARGE SCALE GENOMIC DNA]</scope>
    <source>
        <strain evidence="3 4">HMF8227</strain>
    </source>
</reference>
<accession>A0A2S2DZ62</accession>
<dbReference type="PANTHER" id="PTHR30469:SF20">
    <property type="entry name" value="EFFLUX RND TRANSPORTER PERIPLASMIC ADAPTOR SUBUNIT"/>
    <property type="match status" value="1"/>
</dbReference>
<dbReference type="SUPFAM" id="SSF111369">
    <property type="entry name" value="HlyD-like secretion proteins"/>
    <property type="match status" value="1"/>
</dbReference>
<dbReference type="Pfam" id="PF25967">
    <property type="entry name" value="RND-MFP_C"/>
    <property type="match status" value="1"/>
</dbReference>
<sequence>MRSLLRYCWPLILFVSACQPHTETTSEPTGPRPVKLHYIAKQEDHRVRHFPAEVSTQDGSVLAFRLPGQIQQLPVRNGQGVSKGELLAKLDDTDYRNQLLDRQAQFELAESQLKRAEQMLTKDLIPQASFDEARARFTQAQAALRIARDNLTYTELRAPYDGIISKRYVENYQFVQAKEPILQLQNDKMIDITIQVPERLISRVRDESREYEPKVRFESAAEQTFYARYKEHDAIADPATGTFKVTLTMEKPETVNILPGMSADVSVDMSQVFHLPREQAIVVPVAAVFRKDGADGSYVWRYNPENQTVSEQAVTLGEISSGGVEVTGGISAGDTIVAAGVDFLSPGQQVRPLEKERGL</sequence>
<dbReference type="EMBL" id="CP029347">
    <property type="protein sequence ID" value="AWL10684.1"/>
    <property type="molecule type" value="Genomic_DNA"/>
</dbReference>
<dbReference type="Proteomes" id="UP000245728">
    <property type="component" value="Chromosome"/>
</dbReference>
<dbReference type="RefSeq" id="WP_109340968.1">
    <property type="nucleotide sequence ID" value="NZ_CP029347.1"/>
</dbReference>
<protein>
    <recommendedName>
        <fullName evidence="2">Multidrug resistance protein MdtA-like C-terminal permuted SH3 domain-containing protein</fullName>
    </recommendedName>
</protein>
<dbReference type="PROSITE" id="PS51257">
    <property type="entry name" value="PROKAR_LIPOPROTEIN"/>
    <property type="match status" value="1"/>
</dbReference>
<name>A0A2S2DZ62_9ALTE</name>
<dbReference type="Gene3D" id="2.40.420.20">
    <property type="match status" value="1"/>
</dbReference>
<dbReference type="InterPro" id="IPR058627">
    <property type="entry name" value="MdtA-like_C"/>
</dbReference>